<evidence type="ECO:0000256" key="1">
    <source>
        <dbReference type="SAM" id="Phobius"/>
    </source>
</evidence>
<keyword evidence="1" id="KW-1133">Transmembrane helix</keyword>
<dbReference type="eggNOG" id="ENOG502S7E3">
    <property type="taxonomic scope" value="Eukaryota"/>
</dbReference>
<evidence type="ECO:0000313" key="2">
    <source>
        <dbReference type="EMBL" id="EPS33602.1"/>
    </source>
</evidence>
<proteinExistence type="predicted"/>
<dbReference type="STRING" id="933388.S8BEU8"/>
<feature type="transmembrane region" description="Helical" evidence="1">
    <location>
        <begin position="46"/>
        <end position="70"/>
    </location>
</feature>
<dbReference type="Proteomes" id="UP000019376">
    <property type="component" value="Unassembled WGS sequence"/>
</dbReference>
<dbReference type="OrthoDB" id="2550114at2759"/>
<dbReference type="EMBL" id="KB644415">
    <property type="protein sequence ID" value="EPS33602.1"/>
    <property type="molecule type" value="Genomic_DNA"/>
</dbReference>
<protein>
    <submittedName>
        <fullName evidence="2">Uncharacterized protein</fullName>
    </submittedName>
</protein>
<organism evidence="2 3">
    <name type="scientific">Penicillium oxalicum (strain 114-2 / CGMCC 5302)</name>
    <name type="common">Penicillium decumbens</name>
    <dbReference type="NCBI Taxonomy" id="933388"/>
    <lineage>
        <taxon>Eukaryota</taxon>
        <taxon>Fungi</taxon>
        <taxon>Dikarya</taxon>
        <taxon>Ascomycota</taxon>
        <taxon>Pezizomycotina</taxon>
        <taxon>Eurotiomycetes</taxon>
        <taxon>Eurotiomycetidae</taxon>
        <taxon>Eurotiales</taxon>
        <taxon>Aspergillaceae</taxon>
        <taxon>Penicillium</taxon>
    </lineage>
</organism>
<reference evidence="2 3" key="1">
    <citation type="journal article" date="2013" name="PLoS ONE">
        <title>Genomic and secretomic analyses reveal unique features of the lignocellulolytic enzyme system of Penicillium decumbens.</title>
        <authorList>
            <person name="Liu G."/>
            <person name="Zhang L."/>
            <person name="Wei X."/>
            <person name="Zou G."/>
            <person name="Qin Y."/>
            <person name="Ma L."/>
            <person name="Li J."/>
            <person name="Zheng H."/>
            <person name="Wang S."/>
            <person name="Wang C."/>
            <person name="Xun L."/>
            <person name="Zhao G.-P."/>
            <person name="Zhou Z."/>
            <person name="Qu Y."/>
        </authorList>
    </citation>
    <scope>NUCLEOTIDE SEQUENCE [LARGE SCALE GENOMIC DNA]</scope>
    <source>
        <strain evidence="3">114-2 / CGMCC 5302</strain>
    </source>
</reference>
<accession>S8BEU8</accession>
<feature type="transmembrane region" description="Helical" evidence="1">
    <location>
        <begin position="12"/>
        <end position="34"/>
    </location>
</feature>
<keyword evidence="1" id="KW-0472">Membrane</keyword>
<sequence>MDVFQAYTYSTAGWLALQSLPLVTSPGMIVALLLDETRPASSVEVYFARSLGFSLLTIAVLTAMLTGSIPLTSSISEPITTEDADPKAPYASPTLMVTFLFHSASAFYTYTRYVTTGQGLYLFGVLVNSSIAAVGLWCLLFATSNGKISRKTGADKRASGFPFANAEASKRFAGKKSR</sequence>
<dbReference type="PANTHER" id="PTHR39605">
    <property type="entry name" value="MAJOR FACILITATOR SUPERFAMILY (MFS) PROFILE DOMAIN-CONTAINING PROTEIN"/>
    <property type="match status" value="1"/>
</dbReference>
<gene>
    <name evidence="2" type="ORF">PDE_08564</name>
</gene>
<dbReference type="HOGENOM" id="CLU_103432_0_0_1"/>
<dbReference type="AlphaFoldDB" id="S8BEU8"/>
<keyword evidence="1" id="KW-0812">Transmembrane</keyword>
<name>S8BEU8_PENO1</name>
<dbReference type="PANTHER" id="PTHR39605:SF1">
    <property type="entry name" value="MAJOR FACILITATOR SUPERFAMILY (MFS) PROFILE DOMAIN-CONTAINING PROTEIN"/>
    <property type="match status" value="1"/>
</dbReference>
<feature type="transmembrane region" description="Helical" evidence="1">
    <location>
        <begin position="90"/>
        <end position="108"/>
    </location>
</feature>
<keyword evidence="3" id="KW-1185">Reference proteome</keyword>
<dbReference type="PhylomeDB" id="S8BEU8"/>
<feature type="transmembrane region" description="Helical" evidence="1">
    <location>
        <begin position="120"/>
        <end position="142"/>
    </location>
</feature>
<evidence type="ECO:0000313" key="3">
    <source>
        <dbReference type="Proteomes" id="UP000019376"/>
    </source>
</evidence>